<evidence type="ECO:0000313" key="1">
    <source>
        <dbReference type="EMBL" id="KAK7475815.1"/>
    </source>
</evidence>
<sequence length="93" mass="9699">RPGFFCPVVLCLTQKFDADVMTKPSPAAPPPSPLQCPSIIPTPVSLHHPHSSISPPPPVPHPCLHAALARSTSPCRLSQSVEAEAAGLPNAEP</sequence>
<accession>A0ABD0JM50</accession>
<evidence type="ECO:0000313" key="2">
    <source>
        <dbReference type="Proteomes" id="UP001519460"/>
    </source>
</evidence>
<comment type="caution">
    <text evidence="1">The sequence shown here is derived from an EMBL/GenBank/DDBJ whole genome shotgun (WGS) entry which is preliminary data.</text>
</comment>
<feature type="non-terminal residue" evidence="1">
    <location>
        <position position="1"/>
    </location>
</feature>
<reference evidence="1 2" key="1">
    <citation type="journal article" date="2023" name="Sci. Data">
        <title>Genome assembly of the Korean intertidal mud-creeper Batillaria attramentaria.</title>
        <authorList>
            <person name="Patra A.K."/>
            <person name="Ho P.T."/>
            <person name="Jun S."/>
            <person name="Lee S.J."/>
            <person name="Kim Y."/>
            <person name="Won Y.J."/>
        </authorList>
    </citation>
    <scope>NUCLEOTIDE SEQUENCE [LARGE SCALE GENOMIC DNA]</scope>
    <source>
        <strain evidence="1">Wonlab-2016</strain>
    </source>
</reference>
<dbReference type="AlphaFoldDB" id="A0ABD0JM50"/>
<protein>
    <submittedName>
        <fullName evidence="1">Uncharacterized protein</fullName>
    </submittedName>
</protein>
<dbReference type="EMBL" id="JACVVK020000393">
    <property type="protein sequence ID" value="KAK7475815.1"/>
    <property type="molecule type" value="Genomic_DNA"/>
</dbReference>
<name>A0ABD0JM50_9CAEN</name>
<gene>
    <name evidence="1" type="ORF">BaRGS_00032961</name>
</gene>
<organism evidence="1 2">
    <name type="scientific">Batillaria attramentaria</name>
    <dbReference type="NCBI Taxonomy" id="370345"/>
    <lineage>
        <taxon>Eukaryota</taxon>
        <taxon>Metazoa</taxon>
        <taxon>Spiralia</taxon>
        <taxon>Lophotrochozoa</taxon>
        <taxon>Mollusca</taxon>
        <taxon>Gastropoda</taxon>
        <taxon>Caenogastropoda</taxon>
        <taxon>Sorbeoconcha</taxon>
        <taxon>Cerithioidea</taxon>
        <taxon>Batillariidae</taxon>
        <taxon>Batillaria</taxon>
    </lineage>
</organism>
<dbReference type="Proteomes" id="UP001519460">
    <property type="component" value="Unassembled WGS sequence"/>
</dbReference>
<proteinExistence type="predicted"/>
<keyword evidence="2" id="KW-1185">Reference proteome</keyword>